<evidence type="ECO:0008006" key="3">
    <source>
        <dbReference type="Google" id="ProtNLM"/>
    </source>
</evidence>
<reference evidence="1 2" key="1">
    <citation type="submission" date="2019-08" db="EMBL/GenBank/DDBJ databases">
        <authorList>
            <person name="Peeters C."/>
        </authorList>
    </citation>
    <scope>NUCLEOTIDE SEQUENCE [LARGE SCALE GENOMIC DNA]</scope>
    <source>
        <strain evidence="1 2">LMG 31113</strain>
    </source>
</reference>
<accession>A0A5E4VG69</accession>
<evidence type="ECO:0000313" key="2">
    <source>
        <dbReference type="Proteomes" id="UP000382577"/>
    </source>
</evidence>
<proteinExistence type="predicted"/>
<dbReference type="AlphaFoldDB" id="A0A5E4VG69"/>
<gene>
    <name evidence="1" type="ORF">PFI31113_02620</name>
</gene>
<dbReference type="OrthoDB" id="3233491at2"/>
<dbReference type="SUPFAM" id="SSF69118">
    <property type="entry name" value="AhpD-like"/>
    <property type="match status" value="1"/>
</dbReference>
<dbReference type="InterPro" id="IPR029032">
    <property type="entry name" value="AhpD-like"/>
</dbReference>
<organism evidence="1 2">
    <name type="scientific">Pandoraea fibrosis</name>
    <dbReference type="NCBI Taxonomy" id="1891094"/>
    <lineage>
        <taxon>Bacteria</taxon>
        <taxon>Pseudomonadati</taxon>
        <taxon>Pseudomonadota</taxon>
        <taxon>Betaproteobacteria</taxon>
        <taxon>Burkholderiales</taxon>
        <taxon>Burkholderiaceae</taxon>
        <taxon>Pandoraea</taxon>
    </lineage>
</organism>
<protein>
    <recommendedName>
        <fullName evidence="3">Alkylhydroperoxidase</fullName>
    </recommendedName>
</protein>
<dbReference type="RefSeq" id="WP_150599821.1">
    <property type="nucleotide sequence ID" value="NZ_CABPRW010000005.1"/>
</dbReference>
<evidence type="ECO:0000313" key="1">
    <source>
        <dbReference type="EMBL" id="VVE11278.1"/>
    </source>
</evidence>
<dbReference type="Proteomes" id="UP000382577">
    <property type="component" value="Unassembled WGS sequence"/>
</dbReference>
<sequence>MARIKRVERETLDAQRQQAYDEEIARVGRVTNMKGTILHSLAAHQAYHGSYLIKAELIKLLGKRAFNVYAYAISSGSDCLLCSTFFRQALKAEGVDARDFEPTETEQLLTELGSTIGGKRAKPLDDSLWVRLKDRFDDTAIVNLIGFGGTMVATNIFNSLLEVDIDSYLQDPAAQ</sequence>
<dbReference type="Gene3D" id="1.20.1290.10">
    <property type="entry name" value="AhpD-like"/>
    <property type="match status" value="1"/>
</dbReference>
<name>A0A5E4VG69_9BURK</name>
<dbReference type="EMBL" id="CABPRW010000005">
    <property type="protein sequence ID" value="VVE11278.1"/>
    <property type="molecule type" value="Genomic_DNA"/>
</dbReference>